<dbReference type="AlphaFoldDB" id="U3A0L4"/>
<dbReference type="Gene3D" id="3.40.50.740">
    <property type="match status" value="1"/>
</dbReference>
<feature type="domain" description="4Fe-4S Mo/W bis-MGD-type" evidence="11">
    <location>
        <begin position="3"/>
        <end position="54"/>
    </location>
</feature>
<dbReference type="InterPro" id="IPR041957">
    <property type="entry name" value="CT_Nitrate-R-NapA-like"/>
</dbReference>
<dbReference type="Pfam" id="PF01568">
    <property type="entry name" value="Molydop_binding"/>
    <property type="match status" value="1"/>
</dbReference>
<reference evidence="12 13" key="1">
    <citation type="submission" date="2013-09" db="EMBL/GenBank/DDBJ databases">
        <title>Whole genome shotgun sequence of Vibrio proteolyticus NBRC 13287.</title>
        <authorList>
            <person name="Isaki S."/>
            <person name="Hosoyama A."/>
            <person name="Numata M."/>
            <person name="Hashimoto M."/>
            <person name="Hosoyama Y."/>
            <person name="Tsuchikane K."/>
            <person name="Noguchi M."/>
            <person name="Hirakata S."/>
            <person name="Ichikawa N."/>
            <person name="Ohji S."/>
            <person name="Yamazoe A."/>
            <person name="Fujita N."/>
        </authorList>
    </citation>
    <scope>NUCLEOTIDE SEQUENCE [LARGE SCALE GENOMIC DNA]</scope>
    <source>
        <strain evidence="12 13">NBRC 13287</strain>
    </source>
</reference>
<sequence>MTQQIIHSTCPYCGVGCGVTIQQQGIKGDTDHPANQGALCVKGSALKESLQMPSRLLYPRLNGVEINWSDAIETVREKITDAIKHYGPDSVAMYVSGQLLTEDYYVANKFMKGFVGSANIDTNSRLCMSSAVAAHCKAFGEDVVPVSYDDLDKADLIVITGANTAWTHPVIFRRIQQAREQNPNLKLVVIDPRRTVTAEQADLHIPIGNDDDVALFNGLLRYCCDHQAVDEAFIAEHTEGFEALLAEVEKAHYQLDVLSQQLGVSESILGTFFHWFASSHAAITLFCQGVNQSTSGVDKGNAIINLHLATGQINRCGSGPFSITGQPNAMGGREVGGLANQLAVHRGFTSEDISAVAQFWQAPNVATQPGLKAVDLFSAAERGEIKVLWIMATNPAVSMPDNQQVRRALEKCDFVIVSDITADTDTARYADLLLPASGWGEKHGMVTNSERRLSRQRQFLPAPGETRPDWWQIARVGSALCDYLGVADAFDYSTPAQIFREFAAMTGLNSGTPLKLDLSQFAHLSDEAYDNWLPWQWGGNKPFGDHHFSTDTGKARFAVTVPCVRRSDLWLNTGRQRDQWHTMTRTGHIAQLSASEVQPTLYLNALTAESYAIKSGQLVELEQGDTSILAIAELDNALSDQQLFMSMHWAGRYGGQSQINAVVQACTDQQSGQPAFKSSSVSLSQVKAKTYGMYLGSRADFSLCTYASLQQERNGQIWRFVDREERNIEDFQRQLTQRRLVLELETGWLGIDCTIHGEHPEVAAILMLSGKPIKTDYQALLSLLGMPLDIGRLLSICMATQQAKLICSCYRVTDWQIKRALESKECVDLKQLQTLLKCGTNCGSCLPELKQWVQTCQTSLVTNEEERHA</sequence>
<dbReference type="InterPro" id="IPR041854">
    <property type="entry name" value="BFD-like_2Fe2S-bd_dom_sf"/>
</dbReference>
<evidence type="ECO:0000256" key="9">
    <source>
        <dbReference type="ARBA" id="ARBA00023014"/>
    </source>
</evidence>
<dbReference type="GO" id="GO:0046872">
    <property type="term" value="F:metal ion binding"/>
    <property type="evidence" value="ECO:0007669"/>
    <property type="project" value="UniProtKB-KW"/>
</dbReference>
<dbReference type="GO" id="GO:0016020">
    <property type="term" value="C:membrane"/>
    <property type="evidence" value="ECO:0007669"/>
    <property type="project" value="TreeGrafter"/>
</dbReference>
<keyword evidence="4" id="KW-0004">4Fe-4S</keyword>
<gene>
    <name evidence="12" type="ORF">VPR01S_07_00290</name>
</gene>
<dbReference type="GO" id="GO:0016491">
    <property type="term" value="F:oxidoreductase activity"/>
    <property type="evidence" value="ECO:0007669"/>
    <property type="project" value="UniProtKB-KW"/>
</dbReference>
<accession>U3A0L4</accession>
<protein>
    <submittedName>
        <fullName evidence="12">Putative nitrate reductase</fullName>
    </submittedName>
</protein>
<dbReference type="InterPro" id="IPR006656">
    <property type="entry name" value="Mopterin_OxRdtase"/>
</dbReference>
<dbReference type="GO" id="GO:0043546">
    <property type="term" value="F:molybdopterin cofactor binding"/>
    <property type="evidence" value="ECO:0007669"/>
    <property type="project" value="InterPro"/>
</dbReference>
<dbReference type="Pfam" id="PF04879">
    <property type="entry name" value="Molybdop_Fe4S4"/>
    <property type="match status" value="1"/>
</dbReference>
<evidence type="ECO:0000256" key="6">
    <source>
        <dbReference type="ARBA" id="ARBA00022723"/>
    </source>
</evidence>
<evidence type="ECO:0000256" key="8">
    <source>
        <dbReference type="ARBA" id="ARBA00023004"/>
    </source>
</evidence>
<dbReference type="InterPro" id="IPR007419">
    <property type="entry name" value="BFD-like_2Fe2S-bd_dom"/>
</dbReference>
<dbReference type="eggNOG" id="COG0243">
    <property type="taxonomic scope" value="Bacteria"/>
</dbReference>
<dbReference type="Gene3D" id="1.10.10.1100">
    <property type="entry name" value="BFD-like [2Fe-2S]-binding domain"/>
    <property type="match status" value="1"/>
</dbReference>
<dbReference type="Pfam" id="PF04324">
    <property type="entry name" value="Fer2_BFD"/>
    <property type="match status" value="1"/>
</dbReference>
<keyword evidence="7" id="KW-0560">Oxidoreductase</keyword>
<dbReference type="Gene3D" id="2.40.40.20">
    <property type="match status" value="1"/>
</dbReference>
<dbReference type="InterPro" id="IPR006657">
    <property type="entry name" value="MoPterin_dinucl-bd_dom"/>
</dbReference>
<keyword evidence="5" id="KW-0500">Molybdenum</keyword>
<dbReference type="GO" id="GO:1990204">
    <property type="term" value="C:oxidoreductase complex"/>
    <property type="evidence" value="ECO:0007669"/>
    <property type="project" value="UniProtKB-ARBA"/>
</dbReference>
<evidence type="ECO:0000256" key="1">
    <source>
        <dbReference type="ARBA" id="ARBA00001942"/>
    </source>
</evidence>
<dbReference type="EMBL" id="BATJ01000007">
    <property type="protein sequence ID" value="GAD67230.1"/>
    <property type="molecule type" value="Genomic_DNA"/>
</dbReference>
<evidence type="ECO:0000256" key="5">
    <source>
        <dbReference type="ARBA" id="ARBA00022505"/>
    </source>
</evidence>
<organism evidence="12 13">
    <name type="scientific">Vibrio proteolyticus NBRC 13287</name>
    <dbReference type="NCBI Taxonomy" id="1219065"/>
    <lineage>
        <taxon>Bacteria</taxon>
        <taxon>Pseudomonadati</taxon>
        <taxon>Pseudomonadota</taxon>
        <taxon>Gammaproteobacteria</taxon>
        <taxon>Vibrionales</taxon>
        <taxon>Vibrionaceae</taxon>
        <taxon>Vibrio</taxon>
    </lineage>
</organism>
<dbReference type="InterPro" id="IPR009010">
    <property type="entry name" value="Asp_de-COase-like_dom_sf"/>
</dbReference>
<dbReference type="SUPFAM" id="SSF50692">
    <property type="entry name" value="ADC-like"/>
    <property type="match status" value="1"/>
</dbReference>
<proteinExistence type="inferred from homology"/>
<evidence type="ECO:0000256" key="7">
    <source>
        <dbReference type="ARBA" id="ARBA00023002"/>
    </source>
</evidence>
<dbReference type="SUPFAM" id="SSF53706">
    <property type="entry name" value="Formate dehydrogenase/DMSO reductase, domains 1-3"/>
    <property type="match status" value="1"/>
</dbReference>
<dbReference type="GO" id="GO:0051539">
    <property type="term" value="F:4 iron, 4 sulfur cluster binding"/>
    <property type="evidence" value="ECO:0007669"/>
    <property type="project" value="UniProtKB-KW"/>
</dbReference>
<name>U3A0L4_VIBPR</name>
<evidence type="ECO:0000313" key="13">
    <source>
        <dbReference type="Proteomes" id="UP000016570"/>
    </source>
</evidence>
<dbReference type="CDD" id="cd02791">
    <property type="entry name" value="MopB_CT_Nitrate-R-NapA-like"/>
    <property type="match status" value="1"/>
</dbReference>
<dbReference type="Pfam" id="PF00384">
    <property type="entry name" value="Molybdopterin"/>
    <property type="match status" value="1"/>
</dbReference>
<dbReference type="InterPro" id="IPR006963">
    <property type="entry name" value="Mopterin_OxRdtase_4Fe-4S_dom"/>
</dbReference>
<evidence type="ECO:0000313" key="12">
    <source>
        <dbReference type="EMBL" id="GAD67230.1"/>
    </source>
</evidence>
<dbReference type="GO" id="GO:0042128">
    <property type="term" value="P:nitrate assimilation"/>
    <property type="evidence" value="ECO:0007669"/>
    <property type="project" value="UniProtKB-KW"/>
</dbReference>
<comment type="cofactor">
    <cofactor evidence="1">
        <name>Mo-bis(molybdopterin guanine dinucleotide)</name>
        <dbReference type="ChEBI" id="CHEBI:60539"/>
    </cofactor>
</comment>
<keyword evidence="10" id="KW-0534">Nitrate assimilation</keyword>
<comment type="similarity">
    <text evidence="3">Belongs to the prokaryotic molybdopterin-containing oxidoreductase family. NasA/NapA/NarB subfamily.</text>
</comment>
<dbReference type="STRING" id="1219065.VPR01S_07_00290"/>
<dbReference type="Proteomes" id="UP000016570">
    <property type="component" value="Unassembled WGS sequence"/>
</dbReference>
<dbReference type="PROSITE" id="PS51669">
    <property type="entry name" value="4FE4S_MOW_BIS_MGD"/>
    <property type="match status" value="1"/>
</dbReference>
<dbReference type="PANTHER" id="PTHR43105:SF9">
    <property type="entry name" value="NADPH-FE(3+) OXIDOREDUCTASE SUBUNIT ALPHA"/>
    <property type="match status" value="1"/>
</dbReference>
<dbReference type="SMART" id="SM00926">
    <property type="entry name" value="Molybdop_Fe4S4"/>
    <property type="match status" value="1"/>
</dbReference>
<dbReference type="Gene3D" id="2.20.25.90">
    <property type="entry name" value="ADC-like domains"/>
    <property type="match status" value="1"/>
</dbReference>
<evidence type="ECO:0000256" key="10">
    <source>
        <dbReference type="ARBA" id="ARBA00023063"/>
    </source>
</evidence>
<dbReference type="RefSeq" id="WP_021705205.1">
    <property type="nucleotide sequence ID" value="NZ_BATJ01000007.1"/>
</dbReference>
<dbReference type="Gene3D" id="3.40.228.10">
    <property type="entry name" value="Dimethylsulfoxide Reductase, domain 2"/>
    <property type="match status" value="1"/>
</dbReference>
<dbReference type="GO" id="GO:0045333">
    <property type="term" value="P:cellular respiration"/>
    <property type="evidence" value="ECO:0007669"/>
    <property type="project" value="UniProtKB-ARBA"/>
</dbReference>
<comment type="cofactor">
    <cofactor evidence="2">
        <name>[4Fe-4S] cluster</name>
        <dbReference type="ChEBI" id="CHEBI:49883"/>
    </cofactor>
</comment>
<evidence type="ECO:0000256" key="2">
    <source>
        <dbReference type="ARBA" id="ARBA00001966"/>
    </source>
</evidence>
<keyword evidence="13" id="KW-1185">Reference proteome</keyword>
<evidence type="ECO:0000256" key="3">
    <source>
        <dbReference type="ARBA" id="ARBA00008747"/>
    </source>
</evidence>
<keyword evidence="6" id="KW-0479">Metal-binding</keyword>
<dbReference type="PANTHER" id="PTHR43105">
    <property type="entry name" value="RESPIRATORY NITRATE REDUCTASE"/>
    <property type="match status" value="1"/>
</dbReference>
<comment type="caution">
    <text evidence="12">The sequence shown here is derived from an EMBL/GenBank/DDBJ whole genome shotgun (WGS) entry which is preliminary data.</text>
</comment>
<dbReference type="InterPro" id="IPR050123">
    <property type="entry name" value="Prok_molybdopt-oxidoreductase"/>
</dbReference>
<evidence type="ECO:0000259" key="11">
    <source>
        <dbReference type="PROSITE" id="PS51669"/>
    </source>
</evidence>
<keyword evidence="9" id="KW-0411">Iron-sulfur</keyword>
<keyword evidence="8" id="KW-0408">Iron</keyword>
<dbReference type="CDD" id="cd02754">
    <property type="entry name" value="MopB_Nitrate-R-NapA-like"/>
    <property type="match status" value="1"/>
</dbReference>
<evidence type="ECO:0000256" key="4">
    <source>
        <dbReference type="ARBA" id="ARBA00022485"/>
    </source>
</evidence>